<dbReference type="AlphaFoldDB" id="A0A656Z8B2"/>
<comment type="caution">
    <text evidence="2">The sequence shown here is derived from an EMBL/GenBank/DDBJ whole genome shotgun (WGS) entry which is preliminary data.</text>
</comment>
<dbReference type="NCBIfam" id="TIGR03504">
    <property type="entry name" value="FimV_Cterm"/>
    <property type="match status" value="1"/>
</dbReference>
<proteinExistence type="predicted"/>
<accession>A0A656Z8B2</accession>
<dbReference type="Gene3D" id="3.10.350.10">
    <property type="entry name" value="LysM domain"/>
    <property type="match status" value="1"/>
</dbReference>
<dbReference type="NCBIfam" id="TIGR03505">
    <property type="entry name" value="FimV_core"/>
    <property type="match status" value="1"/>
</dbReference>
<dbReference type="Pfam" id="PF25800">
    <property type="entry name" value="FimV_N"/>
    <property type="match status" value="1"/>
</dbReference>
<protein>
    <recommendedName>
        <fullName evidence="1">FimV N-terminal domain-containing protein</fullName>
    </recommendedName>
</protein>
<organism evidence="2 3">
    <name type="scientific">Sterolibacterium denitrificans</name>
    <dbReference type="NCBI Taxonomy" id="157592"/>
    <lineage>
        <taxon>Bacteria</taxon>
        <taxon>Pseudomonadati</taxon>
        <taxon>Pseudomonadota</taxon>
        <taxon>Betaproteobacteria</taxon>
        <taxon>Nitrosomonadales</taxon>
        <taxon>Sterolibacteriaceae</taxon>
        <taxon>Sterolibacterium</taxon>
    </lineage>
</organism>
<dbReference type="InterPro" id="IPR020012">
    <property type="entry name" value="LysM_FimV"/>
</dbReference>
<feature type="domain" description="FimV N-terminal" evidence="1">
    <location>
        <begin position="29"/>
        <end position="135"/>
    </location>
</feature>
<name>A0A656Z8B2_9PROT</name>
<dbReference type="InterPro" id="IPR038440">
    <property type="entry name" value="FimV_C_sf"/>
</dbReference>
<evidence type="ECO:0000259" key="1">
    <source>
        <dbReference type="Pfam" id="PF25800"/>
    </source>
</evidence>
<evidence type="ECO:0000313" key="2">
    <source>
        <dbReference type="EMBL" id="KYC29263.1"/>
    </source>
</evidence>
<dbReference type="InterPro" id="IPR057840">
    <property type="entry name" value="FimV_N"/>
</dbReference>
<dbReference type="InterPro" id="IPR036779">
    <property type="entry name" value="LysM_dom_sf"/>
</dbReference>
<dbReference type="Gene3D" id="1.20.58.2200">
    <property type="match status" value="1"/>
</dbReference>
<reference evidence="2 3" key="1">
    <citation type="journal article" date="2016" name="ISME J.">
        <title>Integrated multi-omics analyses reveal the biochemical mechanisms and phylogenetic relevance of anaerobic androgen biodegradation in the environment.</title>
        <authorList>
            <person name="Yang F.C."/>
            <person name="Chen Y.L."/>
            <person name="Tang S.L."/>
            <person name="Yu C.P."/>
            <person name="Wang P.H."/>
            <person name="Ismail W."/>
            <person name="Wang C.H."/>
            <person name="Ding J.Y."/>
            <person name="Yang C.Y."/>
            <person name="Yang C.Y."/>
            <person name="Chiang Y.R."/>
        </authorList>
    </citation>
    <scope>NUCLEOTIDE SEQUENCE [LARGE SCALE GENOMIC DNA]</scope>
    <source>
        <strain evidence="2 3">DSM 13999</strain>
    </source>
</reference>
<sequence length="953" mass="98017">MAKTSLRMKFQASAIALALAALPLGAEAAGLGNIKVLSVLGQPLLAEIDITASREEAPTLAARLAPYEAFQQAGIEYNPAISDLKVSIEKRADNRLYLQLRTDQALNEPFLDLLLEMSWAAGRLQREYLFLLDPPDALQKPAPQDAPDRLPVVRAGTAAPAAASSSSIDAKADATQPAADRKTATTEKPASTAAPNDKPAAVPAPQATQPTPDITAAAHTARTARTVAVKSGDTLSKIASEALQTLPVGVNLDQMLIALFRSNRDAFIGGNINRLRAGKILAIPDQDSIAAVDPREARELVIAQSADFNAYRKRLAATTEAAPAAQEAAPQQLATGRIEAKVEEKRPPPAASEDRLEISKSAAASAKEAGAGKSPAARTAAIEEDLVAREKTLQEANSRIAELDRNLADMRKALELKSQTLAAAQNQAAAPASTPEPAAAPAPTPKAAETTAQAGQSPAPKKPAKKKAAPAPKDAAQETEPSFIADNPELVYGGSALIALLLGYLGFSQWRKKRAAQPEAAPEDRSDPKNVEDPSINSVFGNNGGQVVDTGSTAAGSSLDTDFSVVSSGGADTNESVDPIAEADVYMAYGRNAQAEEILLDAMKKDPARHAIPLKLLEIYAARKSLKQFEAIASDLHGQTGGTGESWEQAARLGRSIDPENPLYGQANAVAAAAAAATQQPQDAGQALYDPTATMVLTPQDFDKIAAEFDAPAAPAAPLDMGAVTPDAADAGAEAEEVPESLDFELDLGSEDGHDATNASPSLDFDLGLNEPKPEPAPAADAAPAASTSSTTGGDEVDFEEAPAIDALPSIPAAVDAADAAPSSPASAAASGIDLASISLELDAHDDTDSASASAAAFATESSAGPADLDIPPLSAAAEGLAAPLSAPASPPAAPSDLADEAGSPEVDTKLELAAAYEEMGDKEGARELLQEVLNEGNAAQQAAARDRLAQLG</sequence>
<dbReference type="Proteomes" id="UP000243416">
    <property type="component" value="Unassembled WGS sequence"/>
</dbReference>
<keyword evidence="3" id="KW-1185">Reference proteome</keyword>
<evidence type="ECO:0000313" key="3">
    <source>
        <dbReference type="Proteomes" id="UP000243416"/>
    </source>
</evidence>
<dbReference type="EMBL" id="LFZK01000001">
    <property type="protein sequence ID" value="KYC29263.1"/>
    <property type="molecule type" value="Genomic_DNA"/>
</dbReference>
<gene>
    <name evidence="2" type="ORF">ACY05_01590</name>
</gene>
<dbReference type="InterPro" id="IPR020011">
    <property type="entry name" value="FimV_C"/>
</dbReference>